<dbReference type="NCBIfam" id="TIGR02122">
    <property type="entry name" value="TRAP_TAXI"/>
    <property type="match status" value="1"/>
</dbReference>
<feature type="signal peptide" evidence="1">
    <location>
        <begin position="1"/>
        <end position="32"/>
    </location>
</feature>
<evidence type="ECO:0000313" key="3">
    <source>
        <dbReference type="Proteomes" id="UP000319255"/>
    </source>
</evidence>
<dbReference type="PANTHER" id="PTHR42941">
    <property type="entry name" value="SLL1037 PROTEIN"/>
    <property type="match status" value="1"/>
</dbReference>
<proteinExistence type="predicted"/>
<comment type="caution">
    <text evidence="2">The sequence shown here is derived from an EMBL/GenBank/DDBJ whole genome shotgun (WGS) entry which is preliminary data.</text>
</comment>
<dbReference type="EMBL" id="VFRP01000008">
    <property type="protein sequence ID" value="TPE51031.1"/>
    <property type="molecule type" value="Genomic_DNA"/>
</dbReference>
<dbReference type="Proteomes" id="UP000319255">
    <property type="component" value="Unassembled WGS sequence"/>
</dbReference>
<evidence type="ECO:0000256" key="1">
    <source>
        <dbReference type="SAM" id="SignalP"/>
    </source>
</evidence>
<dbReference type="InterPro" id="IPR011852">
    <property type="entry name" value="TRAP_TAXI"/>
</dbReference>
<dbReference type="RefSeq" id="WP_140454062.1">
    <property type="nucleotide sequence ID" value="NZ_VFRP01000008.1"/>
</dbReference>
<dbReference type="CDD" id="cd13568">
    <property type="entry name" value="PBP2_TAXI_TRAP_like_3"/>
    <property type="match status" value="1"/>
</dbReference>
<gene>
    <name evidence="2" type="ORF">FJM51_10380</name>
</gene>
<dbReference type="PANTHER" id="PTHR42941:SF1">
    <property type="entry name" value="SLL1037 PROTEIN"/>
    <property type="match status" value="1"/>
</dbReference>
<protein>
    <submittedName>
        <fullName evidence="2">TAXI family TRAP transporter solute-binding subunit</fullName>
    </submittedName>
</protein>
<dbReference type="AlphaFoldDB" id="A0A501WVP8"/>
<dbReference type="Gene3D" id="3.40.190.10">
    <property type="entry name" value="Periplasmic binding protein-like II"/>
    <property type="match status" value="2"/>
</dbReference>
<dbReference type="SUPFAM" id="SSF53850">
    <property type="entry name" value="Periplasmic binding protein-like II"/>
    <property type="match status" value="1"/>
</dbReference>
<reference evidence="2 3" key="1">
    <citation type="submission" date="2019-06" db="EMBL/GenBank/DDBJ databases">
        <title>A novel bacterium of genus Amaricoccus, isolated from marine sediment.</title>
        <authorList>
            <person name="Huang H."/>
            <person name="Mo K."/>
            <person name="Hu Y."/>
        </authorList>
    </citation>
    <scope>NUCLEOTIDE SEQUENCE [LARGE SCALE GENOMIC DNA]</scope>
    <source>
        <strain evidence="2 3">HB172011</strain>
    </source>
</reference>
<dbReference type="Pfam" id="PF16868">
    <property type="entry name" value="NMT1_3"/>
    <property type="match status" value="1"/>
</dbReference>
<name>A0A501WVP8_9RHOB</name>
<accession>A0A501WVP8</accession>
<evidence type="ECO:0000313" key="2">
    <source>
        <dbReference type="EMBL" id="TPE51031.1"/>
    </source>
</evidence>
<keyword evidence="3" id="KW-1185">Reference proteome</keyword>
<feature type="chain" id="PRO_5021197093" evidence="1">
    <location>
        <begin position="33"/>
        <end position="336"/>
    </location>
</feature>
<sequence length="336" mass="34524">MTDESDTPRARGLRPGLASLLLALGLAAPAPAADQTLISIGTGGKTGVYYLVGGAICDLVNARRWETGIRCLTEASDGSIQNLRDVRSGARTFGLVQSDWQYHAVGGTAVFAEVGPDRELRSVLGLFPEPFTVVARPGAGIRGFGDLRGKRVSLGPAGSGGRATMGVVMAAMGWTEADFAYVADTPMPDTARALCAGEIDAAIFIVAHPNLTVEEMEASCGAALVPVAGPGIERLVAANGYYRPAEIPAGSYPEQTGAVPTFALTATLVTSARTPPSVVDSVARAVFADLPKLRDAHPALARLEPAEMLSAGLTAPLAEGVAEASREATATPGDGE</sequence>
<organism evidence="2 3">
    <name type="scientific">Amaricoccus solimangrovi</name>
    <dbReference type="NCBI Taxonomy" id="2589815"/>
    <lineage>
        <taxon>Bacteria</taxon>
        <taxon>Pseudomonadati</taxon>
        <taxon>Pseudomonadota</taxon>
        <taxon>Alphaproteobacteria</taxon>
        <taxon>Rhodobacterales</taxon>
        <taxon>Paracoccaceae</taxon>
        <taxon>Amaricoccus</taxon>
    </lineage>
</organism>
<dbReference type="OrthoDB" id="9776669at2"/>
<keyword evidence="1" id="KW-0732">Signal</keyword>